<evidence type="ECO:0000256" key="1">
    <source>
        <dbReference type="SAM" id="Phobius"/>
    </source>
</evidence>
<evidence type="ECO:0000313" key="3">
    <source>
        <dbReference type="Proteomes" id="UP000187735"/>
    </source>
</evidence>
<dbReference type="EMBL" id="CP017641">
    <property type="protein sequence ID" value="APZ96824.1"/>
    <property type="molecule type" value="Genomic_DNA"/>
</dbReference>
<keyword evidence="3" id="KW-1185">Reference proteome</keyword>
<reference evidence="2 3" key="1">
    <citation type="journal article" date="2016" name="Front. Microbiol.">
        <title>Fuerstia marisgermanicae gen. nov., sp. nov., an Unusual Member of the Phylum Planctomycetes from the German Wadden Sea.</title>
        <authorList>
            <person name="Kohn T."/>
            <person name="Heuer A."/>
            <person name="Jogler M."/>
            <person name="Vollmers J."/>
            <person name="Boedeker C."/>
            <person name="Bunk B."/>
            <person name="Rast P."/>
            <person name="Borchert D."/>
            <person name="Glockner I."/>
            <person name="Freese H.M."/>
            <person name="Klenk H.P."/>
            <person name="Overmann J."/>
            <person name="Kaster A.K."/>
            <person name="Rohde M."/>
            <person name="Wiegand S."/>
            <person name="Jogler C."/>
        </authorList>
    </citation>
    <scope>NUCLEOTIDE SEQUENCE [LARGE SCALE GENOMIC DNA]</scope>
    <source>
        <strain evidence="2 3">NH11</strain>
    </source>
</reference>
<feature type="transmembrane region" description="Helical" evidence="1">
    <location>
        <begin position="360"/>
        <end position="378"/>
    </location>
</feature>
<keyword evidence="1" id="KW-1133">Transmembrane helix</keyword>
<dbReference type="AlphaFoldDB" id="A0A1P8WRY7"/>
<feature type="transmembrane region" description="Helical" evidence="1">
    <location>
        <begin position="169"/>
        <end position="187"/>
    </location>
</feature>
<dbReference type="Proteomes" id="UP000187735">
    <property type="component" value="Chromosome"/>
</dbReference>
<dbReference type="PANTHER" id="PTHR43471">
    <property type="entry name" value="ABC TRANSPORTER PERMEASE"/>
    <property type="match status" value="1"/>
</dbReference>
<evidence type="ECO:0000313" key="2">
    <source>
        <dbReference type="EMBL" id="APZ96824.1"/>
    </source>
</evidence>
<protein>
    <submittedName>
        <fullName evidence="2">Gliding motility-associated ABC transporter permease protein</fullName>
    </submittedName>
</protein>
<dbReference type="KEGG" id="fmr:Fuma_06498"/>
<feature type="transmembrane region" description="Helical" evidence="1">
    <location>
        <begin position="602"/>
        <end position="623"/>
    </location>
</feature>
<accession>A0A1P8WRY7</accession>
<feature type="transmembrane region" description="Helical" evidence="1">
    <location>
        <begin position="229"/>
        <end position="251"/>
    </location>
</feature>
<gene>
    <name evidence="2" type="ORF">Fuma_06498</name>
</gene>
<keyword evidence="1" id="KW-0472">Membrane</keyword>
<feature type="transmembrane region" description="Helical" evidence="1">
    <location>
        <begin position="444"/>
        <end position="463"/>
    </location>
</feature>
<feature type="transmembrane region" description="Helical" evidence="1">
    <location>
        <begin position="61"/>
        <end position="82"/>
    </location>
</feature>
<feature type="transmembrane region" description="Helical" evidence="1">
    <location>
        <begin position="536"/>
        <end position="560"/>
    </location>
</feature>
<feature type="transmembrane region" description="Helical" evidence="1">
    <location>
        <begin position="140"/>
        <end position="162"/>
    </location>
</feature>
<feature type="transmembrane region" description="Helical" evidence="1">
    <location>
        <begin position="113"/>
        <end position="134"/>
    </location>
</feature>
<feature type="transmembrane region" description="Helical" evidence="1">
    <location>
        <begin position="390"/>
        <end position="412"/>
    </location>
</feature>
<dbReference type="OrthoDB" id="214082at2"/>
<organism evidence="2 3">
    <name type="scientific">Fuerstiella marisgermanici</name>
    <dbReference type="NCBI Taxonomy" id="1891926"/>
    <lineage>
        <taxon>Bacteria</taxon>
        <taxon>Pseudomonadati</taxon>
        <taxon>Planctomycetota</taxon>
        <taxon>Planctomycetia</taxon>
        <taxon>Planctomycetales</taxon>
        <taxon>Planctomycetaceae</taxon>
        <taxon>Fuerstiella</taxon>
    </lineage>
</organism>
<dbReference type="Pfam" id="PF12730">
    <property type="entry name" value="ABC2_membrane_4"/>
    <property type="match status" value="1"/>
</dbReference>
<keyword evidence="1" id="KW-0812">Transmembrane</keyword>
<dbReference type="RefSeq" id="WP_077027798.1">
    <property type="nucleotide sequence ID" value="NZ_CP017641.1"/>
</dbReference>
<dbReference type="STRING" id="1891926.Fuma_06498"/>
<name>A0A1P8WRY7_9PLAN</name>
<feature type="transmembrane region" description="Helical" evidence="1">
    <location>
        <begin position="20"/>
        <end position="41"/>
    </location>
</feature>
<feature type="transmembrane region" description="Helical" evidence="1">
    <location>
        <begin position="496"/>
        <end position="515"/>
    </location>
</feature>
<sequence length="642" mass="72422">MELSLFKRELIELAQRKRTYGLRCLVWLVFLIVFLIAYIDLTTYAANMLQMLGRGNQITEALFITLILTIYVLNPIMACTAITSEKEKQTLGLLIVSKLTPTSIVVEKIASRMLPLVSLLLVSAPLFAVAYLFGGVTFTHTLVGLFILFSTILQVTTIAVFCSALFESGIAAFWGTYLLLGLLYFTLPMMREFHLIRIDFGSLPDEEFMFFPIYQLAILMNTGQSYSDILLLTLPNFIVTIVFAFAARWAVVKFSFGSAFAFAKQANVVRKEVAHWLRQLWENRPRSLTIVWPNQPMPEVEAAKPVASPASLQPDPRMESRCEDSARQAHETTLQQSWLLQRGRPIAWRELRGKLVSSRMLQVSCLAGLLLFELSWMANQQHDTEEISAVVSIGLLIVAVLLVLGFSCRLFATERERQTLDSLLVAPLTNTELLRQKLAGVNRLIVLLLVPLFVLGVINMLNADIDYGYPEWTIGGVTGRGALRNRTRLIPGQFVWFWHGCLFLTCIVGSAFIYLNLAKWIAIYWGLKLNTQMKALLASVLCVIALCLVPMMTCLGYLFWTDADPDSTPLFFFSSPAIIVCMNEIHELYYVYRRGSFPPSDWLVVLTNFAIYGSLALALRTVLLRRLPKLLNRPEHATKALT</sequence>
<proteinExistence type="predicted"/>